<dbReference type="Proteomes" id="UP000617734">
    <property type="component" value="Unassembled WGS sequence"/>
</dbReference>
<evidence type="ECO:0000313" key="2">
    <source>
        <dbReference type="Proteomes" id="UP000617734"/>
    </source>
</evidence>
<proteinExistence type="predicted"/>
<reference evidence="1" key="2">
    <citation type="submission" date="2020-09" db="EMBL/GenBank/DDBJ databases">
        <authorList>
            <person name="Sun Q."/>
            <person name="Ohkuma M."/>
        </authorList>
    </citation>
    <scope>NUCLEOTIDE SEQUENCE</scope>
    <source>
        <strain evidence="1">JCM 4646</strain>
    </source>
</reference>
<dbReference type="InterPro" id="IPR027417">
    <property type="entry name" value="P-loop_NTPase"/>
</dbReference>
<gene>
    <name evidence="1" type="ORF">GCM10018781_21250</name>
</gene>
<protein>
    <recommendedName>
        <fullName evidence="3">ATP-binding protein</fullName>
    </recommendedName>
</protein>
<dbReference type="SUPFAM" id="SSF52540">
    <property type="entry name" value="P-loop containing nucleoside triphosphate hydrolases"/>
    <property type="match status" value="1"/>
</dbReference>
<dbReference type="RefSeq" id="WP_190210567.1">
    <property type="nucleotide sequence ID" value="NZ_BNBO01000008.1"/>
</dbReference>
<organism evidence="1 2">
    <name type="scientific">Kitasatospora indigofera</name>
    <dbReference type="NCBI Taxonomy" id="67307"/>
    <lineage>
        <taxon>Bacteria</taxon>
        <taxon>Bacillati</taxon>
        <taxon>Actinomycetota</taxon>
        <taxon>Actinomycetes</taxon>
        <taxon>Kitasatosporales</taxon>
        <taxon>Streptomycetaceae</taxon>
        <taxon>Kitasatospora</taxon>
    </lineage>
</organism>
<keyword evidence="2" id="KW-1185">Reference proteome</keyword>
<reference evidence="1" key="1">
    <citation type="journal article" date="2014" name="Int. J. Syst. Evol. Microbiol.">
        <title>Complete genome sequence of Corynebacterium casei LMG S-19264T (=DSM 44701T), isolated from a smear-ripened cheese.</title>
        <authorList>
            <consortium name="US DOE Joint Genome Institute (JGI-PGF)"/>
            <person name="Walter F."/>
            <person name="Albersmeier A."/>
            <person name="Kalinowski J."/>
            <person name="Ruckert C."/>
        </authorList>
    </citation>
    <scope>NUCLEOTIDE SEQUENCE</scope>
    <source>
        <strain evidence="1">JCM 4646</strain>
    </source>
</reference>
<accession>A0A919FJ88</accession>
<comment type="caution">
    <text evidence="1">The sequence shown here is derived from an EMBL/GenBank/DDBJ whole genome shotgun (WGS) entry which is preliminary data.</text>
</comment>
<evidence type="ECO:0000313" key="1">
    <source>
        <dbReference type="EMBL" id="GHH66843.1"/>
    </source>
</evidence>
<dbReference type="EMBL" id="BNBO01000008">
    <property type="protein sequence ID" value="GHH66843.1"/>
    <property type="molecule type" value="Genomic_DNA"/>
</dbReference>
<sequence>MTGPTTPRHQPHPHLGGRAEALRALAAWHAGGPGEPKVLLLTGDPGSGRSRLVGGFLMLCDPVFRRRIDLTVLDPSTVPSATGPGPLVFGAAGLTPDQLLLRLADVLAPGARLTAEVYEQLAALDEENPFTIVVPDVDRVGVLRVRDEAVRATRAVLSPLAQSPGVRLLADLPRPQAQWLADQLPPDQVRVIDLDEAPWADPPGLALQAAHTLGGGLPFAPSAPEAGQLAADLARTAGNALVVRLAASSLRVTPEGGPPKLPGSVDEALDLHAERCGVHELTLRRLLTPLALARDGAVLPLPLWARLASAVAGRDLSRTLLEGQTLLAPFFELVEPGQPGRTEPDDGQPAVRLVHPAVGAELRERLGTAALEAHRRITAVLLEDVPAGGPERWAGVAPYVREQLTAHALEAGRLPGLLADPGFLVHTPQVLLRAAVEHLTRTGADLPPVALTWLRLAPQFTRTELPPAQRAGLLEYACHQDGLPGLDFGPGLPWRTLWWHPLPEITAVTAAYGPGGAPAVVAALPTAEGSTLVGFDAATGTPIPQAERLARPGEAQRAAARFALSSGADQVRVWGGSAQEPVTSLALPAGSLVAADITPDGILLLADPFGLAALRVTAPGA</sequence>
<dbReference type="GeneID" id="95352598"/>
<name>A0A919FJ88_9ACTN</name>
<evidence type="ECO:0008006" key="3">
    <source>
        <dbReference type="Google" id="ProtNLM"/>
    </source>
</evidence>
<dbReference type="AlphaFoldDB" id="A0A919FJ88"/>